<sequence length="749" mass="82953">MDSDLVLEVPDTPERLAQLGNESEKENMRHFLAGNSSRLTLNSTGERDVSTKYRSLDDAKLPANQGILSQLKSETLDKQHPLISPLEFGQSGVSSDNTDTMEKAGLISNVLTIPNGSTSVDSKRKQEKRLRSESSKLLRNPGNKCLLGIGSTPPSISVGHSQNRNVISLSDEDNAVLPYNSHSDLKSMDKGNGVSLCSGLNSESNQELGNAVQIDIPQRPRKLRRLVRNGCISPYNIERTANSSDVPSRMISDGQRCSSFAIASGQDKLKEKVILEEQPKNSKRKLVRNGCVLQSNNSESSSARQLIEDEAKVMEFRSPNGTSHQVHIISPDSSGRCQDSKNRKGKAIADNIQMTNGQYSMPKFPLSREADDNVVIDDNRNCYVLGPEDLGYRARNGTVKEPTVPLSEAVSCCKAEEASGHSSNQSNQVARGTGSENRGKKHTEGRRKYSSNSNSNGGSSSSVSDAAEISYLRTSWRPSKSRSTRTRNPRQQGIVLGPVIEIDELQSPEPISNNPQEQFDSRNARASQVKSDELFAQHLQEQLYNESGVGDRDEIDAALAWSLQQEENAQHASLASEQTQLSRRERLIARLHSRPPRRNYASRSSNSVQHGSSSRAARTIRDFDFPEIDPDMRSFVLQVQAGMFDVSRTVSRNSFHIHRDFDEDDYETLLALDDNNHQHSGASNIQINNLPQSVVQTDNIEEPCAVCLEKPSIGDTIRHLPCLHKFHKDCIDEWLRRKTACPICKNGIT</sequence>
<feature type="compositionally biased region" description="Polar residues" evidence="5">
    <location>
        <begin position="420"/>
        <end position="436"/>
    </location>
</feature>
<feature type="region of interest" description="Disordered" evidence="5">
    <location>
        <begin position="590"/>
        <end position="616"/>
    </location>
</feature>
<dbReference type="Gene3D" id="3.30.40.10">
    <property type="entry name" value="Zinc/RING finger domain, C3HC4 (zinc finger)"/>
    <property type="match status" value="1"/>
</dbReference>
<reference evidence="7 8" key="1">
    <citation type="submission" date="2023-10" db="EMBL/GenBank/DDBJ databases">
        <title>Chromosome-scale genome assembly provides insights into flower coloration mechanisms of Canna indica.</title>
        <authorList>
            <person name="Li C."/>
        </authorList>
    </citation>
    <scope>NUCLEOTIDE SEQUENCE [LARGE SCALE GENOMIC DNA]</scope>
    <source>
        <tissue evidence="7">Flower</tissue>
    </source>
</reference>
<feature type="compositionally biased region" description="Basic and acidic residues" evidence="5">
    <location>
        <begin position="121"/>
        <end position="134"/>
    </location>
</feature>
<evidence type="ECO:0000256" key="3">
    <source>
        <dbReference type="ARBA" id="ARBA00022833"/>
    </source>
</evidence>
<evidence type="ECO:0000256" key="4">
    <source>
        <dbReference type="PROSITE-ProRule" id="PRU00175"/>
    </source>
</evidence>
<accession>A0AAQ3KEX8</accession>
<feature type="compositionally biased region" description="Basic residues" evidence="5">
    <location>
        <begin position="439"/>
        <end position="449"/>
    </location>
</feature>
<gene>
    <name evidence="7" type="ORF">Cni_G16176</name>
</gene>
<dbReference type="GO" id="GO:0008270">
    <property type="term" value="F:zinc ion binding"/>
    <property type="evidence" value="ECO:0007669"/>
    <property type="project" value="UniProtKB-KW"/>
</dbReference>
<feature type="compositionally biased region" description="Polar residues" evidence="5">
    <location>
        <begin position="509"/>
        <end position="518"/>
    </location>
</feature>
<dbReference type="PANTHER" id="PTHR45931:SF16">
    <property type="entry name" value="RING_U-BOX SUPERFAMILY PROTEIN"/>
    <property type="match status" value="1"/>
</dbReference>
<dbReference type="InterPro" id="IPR051834">
    <property type="entry name" value="RING_finger_E3_ligase"/>
</dbReference>
<dbReference type="Pfam" id="PF13639">
    <property type="entry name" value="zf-RING_2"/>
    <property type="match status" value="1"/>
</dbReference>
<dbReference type="PANTHER" id="PTHR45931">
    <property type="entry name" value="SI:CH211-59O9.10"/>
    <property type="match status" value="1"/>
</dbReference>
<dbReference type="Proteomes" id="UP001327560">
    <property type="component" value="Chromosome 5"/>
</dbReference>
<dbReference type="SMART" id="SM00184">
    <property type="entry name" value="RING"/>
    <property type="match status" value="1"/>
</dbReference>
<feature type="domain" description="RING-type" evidence="6">
    <location>
        <begin position="704"/>
        <end position="745"/>
    </location>
</feature>
<feature type="compositionally biased region" description="Basic residues" evidence="5">
    <location>
        <begin position="479"/>
        <end position="488"/>
    </location>
</feature>
<dbReference type="AlphaFoldDB" id="A0AAQ3KEX8"/>
<feature type="region of interest" description="Disordered" evidence="5">
    <location>
        <begin position="115"/>
        <end position="134"/>
    </location>
</feature>
<protein>
    <recommendedName>
        <fullName evidence="6">RING-type domain-containing protein</fullName>
    </recommendedName>
</protein>
<dbReference type="InterPro" id="IPR013083">
    <property type="entry name" value="Znf_RING/FYVE/PHD"/>
</dbReference>
<dbReference type="FunFam" id="3.30.40.10:FF:000594">
    <property type="entry name" value="RING/U-box superfamily protein"/>
    <property type="match status" value="1"/>
</dbReference>
<keyword evidence="3" id="KW-0862">Zinc</keyword>
<dbReference type="GO" id="GO:0061630">
    <property type="term" value="F:ubiquitin protein ligase activity"/>
    <property type="evidence" value="ECO:0007669"/>
    <property type="project" value="TreeGrafter"/>
</dbReference>
<dbReference type="InterPro" id="IPR001841">
    <property type="entry name" value="Znf_RING"/>
</dbReference>
<dbReference type="GO" id="GO:0005634">
    <property type="term" value="C:nucleus"/>
    <property type="evidence" value="ECO:0007669"/>
    <property type="project" value="TreeGrafter"/>
</dbReference>
<feature type="region of interest" description="Disordered" evidence="5">
    <location>
        <begin position="417"/>
        <end position="529"/>
    </location>
</feature>
<evidence type="ECO:0000256" key="1">
    <source>
        <dbReference type="ARBA" id="ARBA00022723"/>
    </source>
</evidence>
<organism evidence="7 8">
    <name type="scientific">Canna indica</name>
    <name type="common">Indian-shot</name>
    <dbReference type="NCBI Taxonomy" id="4628"/>
    <lineage>
        <taxon>Eukaryota</taxon>
        <taxon>Viridiplantae</taxon>
        <taxon>Streptophyta</taxon>
        <taxon>Embryophyta</taxon>
        <taxon>Tracheophyta</taxon>
        <taxon>Spermatophyta</taxon>
        <taxon>Magnoliopsida</taxon>
        <taxon>Liliopsida</taxon>
        <taxon>Zingiberales</taxon>
        <taxon>Cannaceae</taxon>
        <taxon>Canna</taxon>
    </lineage>
</organism>
<evidence type="ECO:0000313" key="8">
    <source>
        <dbReference type="Proteomes" id="UP001327560"/>
    </source>
</evidence>
<dbReference type="EMBL" id="CP136894">
    <property type="protein sequence ID" value="WOL07435.1"/>
    <property type="molecule type" value="Genomic_DNA"/>
</dbReference>
<evidence type="ECO:0000256" key="5">
    <source>
        <dbReference type="SAM" id="MobiDB-lite"/>
    </source>
</evidence>
<keyword evidence="2 4" id="KW-0863">Zinc-finger</keyword>
<dbReference type="GO" id="GO:0006511">
    <property type="term" value="P:ubiquitin-dependent protein catabolic process"/>
    <property type="evidence" value="ECO:0007669"/>
    <property type="project" value="TreeGrafter"/>
</dbReference>
<dbReference type="SUPFAM" id="SSF57850">
    <property type="entry name" value="RING/U-box"/>
    <property type="match status" value="1"/>
</dbReference>
<evidence type="ECO:0000259" key="6">
    <source>
        <dbReference type="PROSITE" id="PS50089"/>
    </source>
</evidence>
<keyword evidence="1" id="KW-0479">Metal-binding</keyword>
<dbReference type="PROSITE" id="PS50089">
    <property type="entry name" value="ZF_RING_2"/>
    <property type="match status" value="1"/>
</dbReference>
<proteinExistence type="predicted"/>
<feature type="compositionally biased region" description="Polar residues" evidence="5">
    <location>
        <begin position="601"/>
        <end position="616"/>
    </location>
</feature>
<keyword evidence="8" id="KW-1185">Reference proteome</keyword>
<feature type="compositionally biased region" description="Low complexity" evidence="5">
    <location>
        <begin position="450"/>
        <end position="464"/>
    </location>
</feature>
<evidence type="ECO:0000313" key="7">
    <source>
        <dbReference type="EMBL" id="WOL07435.1"/>
    </source>
</evidence>
<name>A0AAQ3KEX8_9LILI</name>
<evidence type="ECO:0000256" key="2">
    <source>
        <dbReference type="ARBA" id="ARBA00022771"/>
    </source>
</evidence>
<dbReference type="CDD" id="cd16454">
    <property type="entry name" value="RING-H2_PA-TM-RING"/>
    <property type="match status" value="1"/>
</dbReference>